<keyword evidence="3" id="KW-1003">Cell membrane</keyword>
<feature type="transmembrane region" description="Helical" evidence="10">
    <location>
        <begin position="189"/>
        <end position="210"/>
    </location>
</feature>
<dbReference type="Proteomes" id="UP000732378">
    <property type="component" value="Unassembled WGS sequence"/>
</dbReference>
<feature type="transmembrane region" description="Helical" evidence="10">
    <location>
        <begin position="34"/>
        <end position="53"/>
    </location>
</feature>
<evidence type="ECO:0000256" key="9">
    <source>
        <dbReference type="SAM" id="MobiDB-lite"/>
    </source>
</evidence>
<dbReference type="Pfam" id="PF02653">
    <property type="entry name" value="BPD_transp_2"/>
    <property type="match status" value="2"/>
</dbReference>
<evidence type="ECO:0000256" key="3">
    <source>
        <dbReference type="ARBA" id="ARBA00022475"/>
    </source>
</evidence>
<keyword evidence="2" id="KW-0813">Transport</keyword>
<dbReference type="InterPro" id="IPR001851">
    <property type="entry name" value="ABC_transp_permease"/>
</dbReference>
<keyword evidence="4 10" id="KW-0812">Transmembrane</keyword>
<evidence type="ECO:0000256" key="4">
    <source>
        <dbReference type="ARBA" id="ARBA00022692"/>
    </source>
</evidence>
<feature type="transmembrane region" description="Helical" evidence="10">
    <location>
        <begin position="406"/>
        <end position="425"/>
    </location>
</feature>
<feature type="transmembrane region" description="Helical" evidence="10">
    <location>
        <begin position="542"/>
        <end position="569"/>
    </location>
</feature>
<evidence type="ECO:0000313" key="11">
    <source>
        <dbReference type="EMBL" id="MBM7507546.1"/>
    </source>
</evidence>
<feature type="transmembrane region" description="Helical" evidence="10">
    <location>
        <begin position="240"/>
        <end position="259"/>
    </location>
</feature>
<evidence type="ECO:0000256" key="10">
    <source>
        <dbReference type="SAM" id="Phobius"/>
    </source>
</evidence>
<dbReference type="InterPro" id="IPR043428">
    <property type="entry name" value="LivM-like"/>
</dbReference>
<feature type="transmembrane region" description="Helical" evidence="10">
    <location>
        <begin position="332"/>
        <end position="350"/>
    </location>
</feature>
<sequence length="688" mass="71458">MSSFLAFTLFGLFSGAAYAIAASGLVLTYSTTRVFNIAHGALGMVMSFVFWDFSIRQGMPLWLALFLVLFVVAPGVGWFIQRFVTRGLGEGPVSVSLVVTVGLLVGCIGLATQIWPPEPRSIQPFFPGSDVELFGIFVTAHQIITIALSGVVAVGLYVLLNRTRIGTAMRASVDNPELLKLFGGKPEQVAALSWAIGTSLAALAGVLLVSTVGLDYYALTLLVINAYAAAMLGRLKSLPLTFLGAMSLGLVTSYASGYLPTEGLLNSVRNVVPALFLFAVIVAMPQAQLRIGQVKGIVSAPQPSLFRALGWGGALLLGVAFLATAFGESKLLLLGTAATYAMVMLSLVLLTGYGGHVSLAQLTFAGVGALAYVKLDQPNLAGLALSALVAAGVGALVALPVIRLTGLYLALSTLAFGVIMEKMVFQADFAFGFNGSLDAERLSVLGVAISSTAAYVWVMALFFVLMGLALLWLRRGTLGRMLIALRDSPAACGTLGLDARWFRVGLFGLSAGMAGLAGALYAGLRGSVGAAEFQYFNSLPLLLLAVVFGVTSVTGAALGGVGLMLLPVFQSSNPSAAGLIFAVIGFGAVALGRDPNGLANQLFKLGRLLDRRYGTKVRARIPVLPAPGEAQQRMHDEARANAGAEPSLSSVGLHGDSPAGHSHSDGSVDVPLVADPSREVGAHAAPRG</sequence>
<name>A0ABS2M8P7_9ACTN</name>
<evidence type="ECO:0000256" key="7">
    <source>
        <dbReference type="ARBA" id="ARBA00023136"/>
    </source>
</evidence>
<evidence type="ECO:0000256" key="6">
    <source>
        <dbReference type="ARBA" id="ARBA00022989"/>
    </source>
</evidence>
<dbReference type="EMBL" id="JAFBBZ010000001">
    <property type="protein sequence ID" value="MBM7507546.1"/>
    <property type="molecule type" value="Genomic_DNA"/>
</dbReference>
<feature type="transmembrane region" description="Helical" evidence="10">
    <location>
        <begin position="445"/>
        <end position="473"/>
    </location>
</feature>
<feature type="transmembrane region" description="Helical" evidence="10">
    <location>
        <begin position="134"/>
        <end position="160"/>
    </location>
</feature>
<gene>
    <name evidence="11" type="ORF">JOE61_001360</name>
</gene>
<keyword evidence="6 10" id="KW-1133">Transmembrane helix</keyword>
<dbReference type="CDD" id="cd06581">
    <property type="entry name" value="TM_PBP1_LivM_like"/>
    <property type="match status" value="1"/>
</dbReference>
<feature type="transmembrane region" description="Helical" evidence="10">
    <location>
        <begin position="308"/>
        <end position="326"/>
    </location>
</feature>
<dbReference type="PANTHER" id="PTHR11795">
    <property type="entry name" value="BRANCHED-CHAIN AMINO ACID TRANSPORT SYSTEM PERMEASE PROTEIN LIVH"/>
    <property type="match status" value="1"/>
</dbReference>
<feature type="transmembrane region" description="Helical" evidence="10">
    <location>
        <begin position="92"/>
        <end position="114"/>
    </location>
</feature>
<comment type="subcellular location">
    <subcellularLocation>
        <location evidence="1">Cell membrane</location>
        <topology evidence="1">Multi-pass membrane protein</topology>
    </subcellularLocation>
</comment>
<feature type="transmembrane region" description="Helical" evidence="10">
    <location>
        <begin position="504"/>
        <end position="522"/>
    </location>
</feature>
<feature type="transmembrane region" description="Helical" evidence="10">
    <location>
        <begin position="6"/>
        <end position="27"/>
    </location>
</feature>
<feature type="region of interest" description="Disordered" evidence="9">
    <location>
        <begin position="624"/>
        <end position="688"/>
    </location>
</feature>
<comment type="caution">
    <text evidence="11">The sequence shown here is derived from an EMBL/GenBank/DDBJ whole genome shotgun (WGS) entry which is preliminary data.</text>
</comment>
<feature type="transmembrane region" description="Helical" evidence="10">
    <location>
        <begin position="381"/>
        <end position="399"/>
    </location>
</feature>
<proteinExistence type="inferred from homology"/>
<reference evidence="11 12" key="1">
    <citation type="submission" date="2021-01" db="EMBL/GenBank/DDBJ databases">
        <title>Sequencing the genomes of 1000 actinobacteria strains.</title>
        <authorList>
            <person name="Klenk H.-P."/>
        </authorList>
    </citation>
    <scope>NUCLEOTIDE SEQUENCE [LARGE SCALE GENOMIC DNA]</scope>
    <source>
        <strain evidence="11 12">DSM 18239</strain>
    </source>
</reference>
<dbReference type="PANTHER" id="PTHR11795:SF450">
    <property type="entry name" value="ABC TRANSPORTER PERMEASE PROTEIN"/>
    <property type="match status" value="1"/>
</dbReference>
<evidence type="ECO:0000256" key="8">
    <source>
        <dbReference type="ARBA" id="ARBA00037998"/>
    </source>
</evidence>
<evidence type="ECO:0000256" key="5">
    <source>
        <dbReference type="ARBA" id="ARBA00022970"/>
    </source>
</evidence>
<organism evidence="11 12">
    <name type="scientific">Nocardioides salarius</name>
    <dbReference type="NCBI Taxonomy" id="374513"/>
    <lineage>
        <taxon>Bacteria</taxon>
        <taxon>Bacillati</taxon>
        <taxon>Actinomycetota</taxon>
        <taxon>Actinomycetes</taxon>
        <taxon>Propionibacteriales</taxon>
        <taxon>Nocardioidaceae</taxon>
        <taxon>Nocardioides</taxon>
    </lineage>
</organism>
<accession>A0ABS2M8P7</accession>
<evidence type="ECO:0000256" key="2">
    <source>
        <dbReference type="ARBA" id="ARBA00022448"/>
    </source>
</evidence>
<evidence type="ECO:0000256" key="1">
    <source>
        <dbReference type="ARBA" id="ARBA00004651"/>
    </source>
</evidence>
<dbReference type="CDD" id="cd06582">
    <property type="entry name" value="TM_PBP1_LivH_like"/>
    <property type="match status" value="1"/>
</dbReference>
<feature type="transmembrane region" description="Helical" evidence="10">
    <location>
        <begin position="59"/>
        <end position="80"/>
    </location>
</feature>
<keyword evidence="7 10" id="KW-0472">Membrane</keyword>
<protein>
    <submittedName>
        <fullName evidence="11">Branched-chain amino acid transport system permease protein</fullName>
    </submittedName>
</protein>
<dbReference type="InterPro" id="IPR052157">
    <property type="entry name" value="BCAA_transport_permease"/>
</dbReference>
<keyword evidence="12" id="KW-1185">Reference proteome</keyword>
<keyword evidence="5" id="KW-0029">Amino-acid transport</keyword>
<feature type="transmembrane region" description="Helical" evidence="10">
    <location>
        <begin position="271"/>
        <end position="287"/>
    </location>
</feature>
<dbReference type="RefSeq" id="WP_193670153.1">
    <property type="nucleotide sequence ID" value="NZ_JACDTV010000012.1"/>
</dbReference>
<comment type="similarity">
    <text evidence="8">Belongs to the binding-protein-dependent transport system permease family. LivHM subfamily.</text>
</comment>
<feature type="transmembrane region" description="Helical" evidence="10">
    <location>
        <begin position="576"/>
        <end position="592"/>
    </location>
</feature>
<evidence type="ECO:0000313" key="12">
    <source>
        <dbReference type="Proteomes" id="UP000732378"/>
    </source>
</evidence>